<gene>
    <name evidence="2" type="ORF">Cci01nite_38870</name>
</gene>
<feature type="region of interest" description="Disordered" evidence="1">
    <location>
        <begin position="1"/>
        <end position="26"/>
    </location>
</feature>
<accession>A0A8J3KKE3</accession>
<name>A0A8J3KKE3_9ACTN</name>
<evidence type="ECO:0000256" key="1">
    <source>
        <dbReference type="SAM" id="MobiDB-lite"/>
    </source>
</evidence>
<dbReference type="AlphaFoldDB" id="A0A8J3KKE3"/>
<dbReference type="EMBL" id="BONH01000017">
    <property type="protein sequence ID" value="GIF98793.1"/>
    <property type="molecule type" value="Genomic_DNA"/>
</dbReference>
<evidence type="ECO:0000313" key="2">
    <source>
        <dbReference type="EMBL" id="GIF98793.1"/>
    </source>
</evidence>
<evidence type="ECO:0000313" key="3">
    <source>
        <dbReference type="Proteomes" id="UP000659904"/>
    </source>
</evidence>
<comment type="caution">
    <text evidence="2">The sequence shown here is derived from an EMBL/GenBank/DDBJ whole genome shotgun (WGS) entry which is preliminary data.</text>
</comment>
<protein>
    <submittedName>
        <fullName evidence="2">Uncharacterized protein</fullName>
    </submittedName>
</protein>
<reference evidence="2 3" key="1">
    <citation type="submission" date="2021-01" db="EMBL/GenBank/DDBJ databases">
        <title>Whole genome shotgun sequence of Catellatospora citrea NBRC 14495.</title>
        <authorList>
            <person name="Komaki H."/>
            <person name="Tamura T."/>
        </authorList>
    </citation>
    <scope>NUCLEOTIDE SEQUENCE [LARGE SCALE GENOMIC DNA]</scope>
    <source>
        <strain evidence="2 3">NBRC 14495</strain>
    </source>
</reference>
<keyword evidence="3" id="KW-1185">Reference proteome</keyword>
<organism evidence="2 3">
    <name type="scientific">Catellatospora citrea</name>
    <dbReference type="NCBI Taxonomy" id="53366"/>
    <lineage>
        <taxon>Bacteria</taxon>
        <taxon>Bacillati</taxon>
        <taxon>Actinomycetota</taxon>
        <taxon>Actinomycetes</taxon>
        <taxon>Micromonosporales</taxon>
        <taxon>Micromonosporaceae</taxon>
        <taxon>Catellatospora</taxon>
    </lineage>
</organism>
<dbReference type="Proteomes" id="UP000659904">
    <property type="component" value="Unassembled WGS sequence"/>
</dbReference>
<proteinExistence type="predicted"/>
<sequence>MLKEVAAHSACWAKASRPQEGPRAQTTRQRWYQVHELLQQRVVLLECTRRLHLSLNTIKRYARELG</sequence>